<evidence type="ECO:0000313" key="1">
    <source>
        <dbReference type="EMBL" id="RPE86069.1"/>
    </source>
</evidence>
<dbReference type="EMBL" id="RKQP01000001">
    <property type="protein sequence ID" value="RPE86069.1"/>
    <property type="molecule type" value="Genomic_DNA"/>
</dbReference>
<reference evidence="1 2" key="1">
    <citation type="submission" date="2018-11" db="EMBL/GenBank/DDBJ databases">
        <title>Genomic Encyclopedia of Type Strains, Phase IV (KMG-IV): sequencing the most valuable type-strain genomes for metagenomic binning, comparative biology and taxonomic classification.</title>
        <authorList>
            <person name="Goeker M."/>
        </authorList>
    </citation>
    <scope>NUCLEOTIDE SEQUENCE [LARGE SCALE GENOMIC DNA]</scope>
    <source>
        <strain evidence="1 2">DSM 27238</strain>
    </source>
</reference>
<protein>
    <submittedName>
        <fullName evidence="1">SIR2-like protein</fullName>
    </submittedName>
</protein>
<organism evidence="1 2">
    <name type="scientific">Vespertiliibacter pulmonis</name>
    <dbReference type="NCBI Taxonomy" id="1443036"/>
    <lineage>
        <taxon>Bacteria</taxon>
        <taxon>Pseudomonadati</taxon>
        <taxon>Pseudomonadota</taxon>
        <taxon>Gammaproteobacteria</taxon>
        <taxon>Pasteurellales</taxon>
        <taxon>Pasteurellaceae</taxon>
        <taxon>Vespertiliibacter</taxon>
    </lineage>
</organism>
<accession>A0A3N4W145</accession>
<dbReference type="RefSeq" id="WP_237306907.1">
    <property type="nucleotide sequence ID" value="NZ_CP016615.1"/>
</dbReference>
<gene>
    <name evidence="1" type="ORF">EDC46_0460</name>
</gene>
<keyword evidence="2" id="KW-1185">Reference proteome</keyword>
<dbReference type="Pfam" id="PF13289">
    <property type="entry name" value="SIR2_2"/>
    <property type="match status" value="1"/>
</dbReference>
<comment type="caution">
    <text evidence="1">The sequence shown here is derived from an EMBL/GenBank/DDBJ whole genome shotgun (WGS) entry which is preliminary data.</text>
</comment>
<evidence type="ECO:0000313" key="2">
    <source>
        <dbReference type="Proteomes" id="UP000281691"/>
    </source>
</evidence>
<dbReference type="AlphaFoldDB" id="A0A3N4W145"/>
<sequence length="510" mass="59415">MMLETRKMNIDDFIKNYQNHPVLFIGTGFSLRYLENSFSWDGLLQHIAEKMDNNDEKYLELKVQHNHKNFDQIASILEQRFTDFLQQNRDHPDFKSVNDKFFELAKQNKTVSRLKIFIAEILNNLNKKNEQSLNEEISLLKKARKNIGSIITTNYDKLIEDIFEFNPLIGNNILLSNPYGSLYKIHGCVSAPESMIITKEDYTNFDKRHELIRAQLLSLFIHNPIIFIGYSIGDNNIKSLLKTIFTYVQPNSEQAKKIKDNFLLVEYEAGSQSSEVCEHDIDLEGYELIRINKIKTDNYAQIYQAISHLVLPVTAMDIRKVQNVMAEIVSGGGNIKVSITEDIDSLRNDEKILAIGSTKTVEYKYQNLSEMMKNYFTIIEEENVPLINLLNHQKIRSRDFFPIFGFNKISHTLDKVEEYKEIQIKKLKSHINRIKEKHISSNYSIQDIINSDEIVPSAKEGAIFFEIFQGNISLNECKEYLSTYQNKDSTDYRRLLCLYDYMVNNTEPLI</sequence>
<name>A0A3N4W145_9PAST</name>
<dbReference type="InterPro" id="IPR011202">
    <property type="entry name" value="UCP014677"/>
</dbReference>
<dbReference type="Proteomes" id="UP000281691">
    <property type="component" value="Unassembled WGS sequence"/>
</dbReference>
<dbReference type="PIRSF" id="PIRSF014677">
    <property type="entry name" value="UCP014677"/>
    <property type="match status" value="1"/>
</dbReference>
<proteinExistence type="predicted"/>